<evidence type="ECO:0000313" key="2">
    <source>
        <dbReference type="Proteomes" id="UP000001549"/>
    </source>
</evidence>
<organism evidence="1 2">
    <name type="scientific">Candidatus Protofrankia datiscae</name>
    <dbReference type="NCBI Taxonomy" id="2716812"/>
    <lineage>
        <taxon>Bacteria</taxon>
        <taxon>Bacillati</taxon>
        <taxon>Actinomycetota</taxon>
        <taxon>Actinomycetes</taxon>
        <taxon>Frankiales</taxon>
        <taxon>Frankiaceae</taxon>
        <taxon>Protofrankia</taxon>
    </lineage>
</organism>
<gene>
    <name evidence="1" type="ordered locus">FsymDg_3454</name>
</gene>
<reference evidence="1 2" key="1">
    <citation type="submission" date="2011-05" db="EMBL/GenBank/DDBJ databases">
        <title>Complete sequence of chromosome of Frankia symbiont of Datisca glomerata.</title>
        <authorList>
            <consortium name="US DOE Joint Genome Institute"/>
            <person name="Lucas S."/>
            <person name="Han J."/>
            <person name="Lapidus A."/>
            <person name="Cheng J.-F."/>
            <person name="Goodwin L."/>
            <person name="Pitluck S."/>
            <person name="Peters L."/>
            <person name="Mikhailova N."/>
            <person name="Chertkov O."/>
            <person name="Teshima H."/>
            <person name="Han C."/>
            <person name="Tapia R."/>
            <person name="Land M."/>
            <person name="Hauser L."/>
            <person name="Kyrpides N."/>
            <person name="Ivanova N."/>
            <person name="Pagani I."/>
            <person name="Berry A."/>
            <person name="Pawlowski K."/>
            <person name="Persson T."/>
            <person name="Vanden Heuvel B."/>
            <person name="Benson D."/>
            <person name="Woyke T."/>
        </authorList>
    </citation>
    <scope>NUCLEOTIDE SEQUENCE [LARGE SCALE GENOMIC DNA]</scope>
    <source>
        <strain evidence="2">4085684</strain>
    </source>
</reference>
<evidence type="ECO:0000313" key="1">
    <source>
        <dbReference type="EMBL" id="AEH10745.1"/>
    </source>
</evidence>
<name>F8B1J3_9ACTN</name>
<dbReference type="RefSeq" id="WP_013874634.1">
    <property type="nucleotide sequence ID" value="NZ_CAAAFP010000255.1"/>
</dbReference>
<keyword evidence="2" id="KW-1185">Reference proteome</keyword>
<protein>
    <recommendedName>
        <fullName evidence="3">Helix-turn-helix domain-containing protein</fullName>
    </recommendedName>
</protein>
<dbReference type="EMBL" id="CP002801">
    <property type="protein sequence ID" value="AEH10745.1"/>
    <property type="molecule type" value="Genomic_DNA"/>
</dbReference>
<sequence length="74" mass="8024">MDEPPILVGSADIAAVLGVTRQAVDHRLRTDPRAPAPAAPVNRTSSWGGTRVWWRADIDRWLGGVDPGIWVSLP</sequence>
<evidence type="ECO:0008006" key="3">
    <source>
        <dbReference type="Google" id="ProtNLM"/>
    </source>
</evidence>
<accession>F8B1J3</accession>
<proteinExistence type="predicted"/>
<dbReference type="HOGENOM" id="CLU_182156_0_0_11"/>
<dbReference type="AlphaFoldDB" id="F8B1J3"/>
<dbReference type="Proteomes" id="UP000001549">
    <property type="component" value="Chromosome"/>
</dbReference>
<dbReference type="KEGG" id="fsy:FsymDg_3454"/>